<feature type="transmembrane region" description="Helical" evidence="2">
    <location>
        <begin position="133"/>
        <end position="151"/>
    </location>
</feature>
<dbReference type="EMBL" id="AP017895">
    <property type="protein sequence ID" value="BAV87335.1"/>
    <property type="molecule type" value="Genomic_DNA"/>
</dbReference>
<evidence type="ECO:0000313" key="4">
    <source>
        <dbReference type="Proteomes" id="UP000250241"/>
    </source>
</evidence>
<organism evidence="3 4">
    <name type="scientific">Rothia aeria</name>
    <dbReference type="NCBI Taxonomy" id="172042"/>
    <lineage>
        <taxon>Bacteria</taxon>
        <taxon>Bacillati</taxon>
        <taxon>Actinomycetota</taxon>
        <taxon>Actinomycetes</taxon>
        <taxon>Micrococcales</taxon>
        <taxon>Micrococcaceae</taxon>
        <taxon>Rothia</taxon>
    </lineage>
</organism>
<name>A0A2Z5QXZ6_9MICC</name>
<dbReference type="GeneID" id="93862879"/>
<dbReference type="RefSeq" id="WP_236588930.1">
    <property type="nucleotide sequence ID" value="NZ_CP068102.1"/>
</dbReference>
<keyword evidence="3" id="KW-0132">Cell division</keyword>
<evidence type="ECO:0000256" key="2">
    <source>
        <dbReference type="SAM" id="Phobius"/>
    </source>
</evidence>
<dbReference type="GO" id="GO:0051301">
    <property type="term" value="P:cell division"/>
    <property type="evidence" value="ECO:0007669"/>
    <property type="project" value="UniProtKB-KW"/>
</dbReference>
<evidence type="ECO:0000313" key="3">
    <source>
        <dbReference type="EMBL" id="BAV87335.1"/>
    </source>
</evidence>
<dbReference type="Proteomes" id="UP000250241">
    <property type="component" value="Chromosome"/>
</dbReference>
<proteinExistence type="predicted"/>
<keyword evidence="3" id="KW-0131">Cell cycle</keyword>
<keyword evidence="2" id="KW-0472">Membrane</keyword>
<sequence length="255" mass="28365">MSERDRQKDSAASASRGTRRPAGARQHAAKNRPSRSAHTPGTPKNRGLRKRTKSSQAKGAGTSRNKQEQQDTQRSPSTVGTLTSAVIGAGRSPRRGKESPQLARQRRMIREGSSDQDPDELTPIAARGFSGQFLVGAIIVVALLVGTYPTLNNYFTQLREIESTREHISQLQRENAQLKVEKTWWDDENYVRQQARSRLFYVNEGDTPYAVTGIDSNNTQVDDTSASAKNAPDDSWTNKMWNSVENPQGAQKKRQ</sequence>
<evidence type="ECO:0000256" key="1">
    <source>
        <dbReference type="SAM" id="MobiDB-lite"/>
    </source>
</evidence>
<dbReference type="KEGG" id="raj:RA11412_1036"/>
<feature type="compositionally biased region" description="Polar residues" evidence="1">
    <location>
        <begin position="235"/>
        <end position="249"/>
    </location>
</feature>
<feature type="compositionally biased region" description="Polar residues" evidence="1">
    <location>
        <begin position="215"/>
        <end position="228"/>
    </location>
</feature>
<protein>
    <submittedName>
        <fullName evidence="3">Cell division protein DivIC</fullName>
    </submittedName>
</protein>
<keyword evidence="2" id="KW-0812">Transmembrane</keyword>
<reference evidence="3 4" key="1">
    <citation type="submission" date="2016-10" db="EMBL/GenBank/DDBJ databases">
        <title>Genome sequence of Rothia aeria strain JCM11412.</title>
        <authorList>
            <person name="Nambu T."/>
        </authorList>
    </citation>
    <scope>NUCLEOTIDE SEQUENCE [LARGE SCALE GENOMIC DNA]</scope>
    <source>
        <strain evidence="3 4">JCM 11412</strain>
    </source>
</reference>
<dbReference type="InterPro" id="IPR007060">
    <property type="entry name" value="FtsL/DivIC"/>
</dbReference>
<accession>A0A2Z5QXZ6</accession>
<feature type="region of interest" description="Disordered" evidence="1">
    <location>
        <begin position="215"/>
        <end position="255"/>
    </location>
</feature>
<keyword evidence="2" id="KW-1133">Transmembrane helix</keyword>
<dbReference type="AlphaFoldDB" id="A0A2Z5QXZ6"/>
<keyword evidence="4" id="KW-1185">Reference proteome</keyword>
<dbReference type="Pfam" id="PF04977">
    <property type="entry name" value="DivIC"/>
    <property type="match status" value="1"/>
</dbReference>
<gene>
    <name evidence="3" type="ORF">RA11412_1036</name>
</gene>
<feature type="region of interest" description="Disordered" evidence="1">
    <location>
        <begin position="1"/>
        <end position="123"/>
    </location>
</feature>
<feature type="compositionally biased region" description="Polar residues" evidence="1">
    <location>
        <begin position="72"/>
        <end position="84"/>
    </location>
</feature>